<keyword evidence="6" id="KW-0175">Coiled coil</keyword>
<dbReference type="InterPro" id="IPR012842">
    <property type="entry name" value="T3SS_SctL/SctL2"/>
</dbReference>
<comment type="subcellular location">
    <subcellularLocation>
        <location evidence="1">Cytoplasm</location>
    </subcellularLocation>
</comment>
<evidence type="ECO:0000256" key="2">
    <source>
        <dbReference type="ARBA" id="ARBA00022448"/>
    </source>
</evidence>
<comment type="caution">
    <text evidence="8">The sequence shown here is derived from an EMBL/GenBank/DDBJ whole genome shotgun (WGS) entry which is preliminary data.</text>
</comment>
<evidence type="ECO:0000256" key="7">
    <source>
        <dbReference type="SAM" id="MobiDB-lite"/>
    </source>
</evidence>
<dbReference type="AlphaFoldDB" id="A0A1T2YQE4"/>
<comment type="similarity">
    <text evidence="5">Belongs to the SctL stator family.</text>
</comment>
<dbReference type="OrthoDB" id="6629448at2"/>
<accession>A0A1T2YQE4</accession>
<evidence type="ECO:0000256" key="6">
    <source>
        <dbReference type="SAM" id="Coils"/>
    </source>
</evidence>
<reference evidence="8 9" key="1">
    <citation type="submission" date="2016-12" db="EMBL/GenBank/DDBJ databases">
        <title>Draft genome sequences of seven strains of Pseudomonas fluorescens that produce 4-formylaminooxyvinylglycine.</title>
        <authorList>
            <person name="Okrent R.A."/>
            <person name="Manning V.A."/>
            <person name="Trippe K.M."/>
        </authorList>
    </citation>
    <scope>NUCLEOTIDE SEQUENCE [LARGE SCALE GENOMIC DNA]</scope>
    <source>
        <strain evidence="8 9">P5A</strain>
    </source>
</reference>
<dbReference type="InterPro" id="IPR009335">
    <property type="entry name" value="T3SS_HrpE/ATPase_suE"/>
</dbReference>
<organism evidence="8 9">
    <name type="scientific">Pseudomonas fluorescens</name>
    <dbReference type="NCBI Taxonomy" id="294"/>
    <lineage>
        <taxon>Bacteria</taxon>
        <taxon>Pseudomonadati</taxon>
        <taxon>Pseudomonadota</taxon>
        <taxon>Gammaproteobacteria</taxon>
        <taxon>Pseudomonadales</taxon>
        <taxon>Pseudomonadaceae</taxon>
        <taxon>Pseudomonas</taxon>
    </lineage>
</organism>
<evidence type="ECO:0000256" key="1">
    <source>
        <dbReference type="ARBA" id="ARBA00004496"/>
    </source>
</evidence>
<keyword evidence="4" id="KW-0653">Protein transport</keyword>
<dbReference type="Proteomes" id="UP000190965">
    <property type="component" value="Unassembled WGS sequence"/>
</dbReference>
<proteinExistence type="inferred from homology"/>
<feature type="coiled-coil region" evidence="6">
    <location>
        <begin position="29"/>
        <end position="60"/>
    </location>
</feature>
<name>A0A1T2YQE4_PSEFL</name>
<dbReference type="EMBL" id="MSDF01000017">
    <property type="protein sequence ID" value="OPA94136.1"/>
    <property type="molecule type" value="Genomic_DNA"/>
</dbReference>
<feature type="region of interest" description="Disordered" evidence="7">
    <location>
        <begin position="193"/>
        <end position="212"/>
    </location>
</feature>
<protein>
    <submittedName>
        <fullName evidence="8">Type III secretion protein</fullName>
    </submittedName>
</protein>
<dbReference type="GO" id="GO:0030254">
    <property type="term" value="P:protein secretion by the type III secretion system"/>
    <property type="evidence" value="ECO:0007669"/>
    <property type="project" value="InterPro"/>
</dbReference>
<dbReference type="NCBIfam" id="TIGR02499">
    <property type="entry name" value="HrpE_YscL_not"/>
    <property type="match status" value="1"/>
</dbReference>
<dbReference type="Pfam" id="PF06188">
    <property type="entry name" value="HrpE"/>
    <property type="match status" value="1"/>
</dbReference>
<evidence type="ECO:0000256" key="4">
    <source>
        <dbReference type="ARBA" id="ARBA00022927"/>
    </source>
</evidence>
<evidence type="ECO:0000313" key="9">
    <source>
        <dbReference type="Proteomes" id="UP000190965"/>
    </source>
</evidence>
<evidence type="ECO:0000256" key="5">
    <source>
        <dbReference type="ARBA" id="ARBA00024335"/>
    </source>
</evidence>
<evidence type="ECO:0000313" key="8">
    <source>
        <dbReference type="EMBL" id="OPA94136.1"/>
    </source>
</evidence>
<gene>
    <name evidence="8" type="ORF">BFW87_15215</name>
</gene>
<keyword evidence="2" id="KW-0813">Transport</keyword>
<sequence length="212" mass="24154">MLCHRTLELHTPPSSVPPTLIPRQMLEESDQATSLLNRAKAQAEEFLRQAEQQREALLEEASVEFWRRAEAQLDRWEGERRAMSNALEQYATTVTNTVIRYLLDEVPNPQRLTVMLKQLLASQLPPVEATLLCHPDELNALESLLAPPHATLWTLRGDETIQPQTLVLKTDEGDFRIDWASMFSLLLAQQKNTAPETTSDPDVYEWQAPQNS</sequence>
<keyword evidence="3" id="KW-0963">Cytoplasm</keyword>
<dbReference type="GO" id="GO:0005737">
    <property type="term" value="C:cytoplasm"/>
    <property type="evidence" value="ECO:0007669"/>
    <property type="project" value="UniProtKB-SubCell"/>
</dbReference>
<evidence type="ECO:0000256" key="3">
    <source>
        <dbReference type="ARBA" id="ARBA00022490"/>
    </source>
</evidence>